<evidence type="ECO:0000256" key="4">
    <source>
        <dbReference type="ARBA" id="ARBA00023002"/>
    </source>
</evidence>
<sequence>MSLIELKDNLSDVKSTMLGALNQAGNDKRSAFRYIILNTISEGIPNTRYVVLRKFKTDSQELFIFTDYRSNKIREIKENPFASVLAYDQQNKCQIKLKGKINIHHQDEIADDLWDSVEDGQESYNTKSQPGKKVDSLNDAHQMKNDYDDKYFAVLIMKVSKAEILQLKGDGHIRAFLDFESDESSYLVP</sequence>
<dbReference type="Proteomes" id="UP001230496">
    <property type="component" value="Chromosome"/>
</dbReference>
<dbReference type="KEGG" id="msaa:QYS49_36730"/>
<evidence type="ECO:0000313" key="7">
    <source>
        <dbReference type="EMBL" id="WMN10986.1"/>
    </source>
</evidence>
<keyword evidence="8" id="KW-1185">Reference proteome</keyword>
<dbReference type="PANTHER" id="PTHR10851:SF3">
    <property type="entry name" value="PYRIDOXINE_PYRIDOXAMINE 5'-PHOSPHATE OXIDASE 2"/>
    <property type="match status" value="1"/>
</dbReference>
<accession>A0AA51N8W2</accession>
<protein>
    <submittedName>
        <fullName evidence="7">Pyridoxamine 5'-phosphate oxidase family protein</fullName>
    </submittedName>
</protein>
<evidence type="ECO:0000256" key="2">
    <source>
        <dbReference type="ARBA" id="ARBA00022630"/>
    </source>
</evidence>
<dbReference type="Gene3D" id="2.30.110.10">
    <property type="entry name" value="Electron Transport, Fmn-binding Protein, Chain A"/>
    <property type="match status" value="1"/>
</dbReference>
<dbReference type="GO" id="GO:0004733">
    <property type="term" value="F:pyridoxamine phosphate oxidase activity"/>
    <property type="evidence" value="ECO:0007669"/>
    <property type="project" value="InterPro"/>
</dbReference>
<dbReference type="Pfam" id="PF12766">
    <property type="entry name" value="Pyridox_oxase_2"/>
    <property type="match status" value="1"/>
</dbReference>
<dbReference type="EMBL" id="CP129971">
    <property type="protein sequence ID" value="WMN10986.1"/>
    <property type="molecule type" value="Genomic_DNA"/>
</dbReference>
<reference evidence="7 8" key="1">
    <citation type="submission" date="2023-08" db="EMBL/GenBank/DDBJ databases">
        <title>Comparative genomics and taxonomic characterization of three novel marine species of genus Marivirga.</title>
        <authorList>
            <person name="Muhammad N."/>
            <person name="Kim S.-G."/>
        </authorList>
    </citation>
    <scope>NUCLEOTIDE SEQUENCE [LARGE SCALE GENOMIC DNA]</scope>
    <source>
        <strain evidence="7 8">BDSF4-3</strain>
    </source>
</reference>
<dbReference type="InterPro" id="IPR012349">
    <property type="entry name" value="Split_barrel_FMN-bd"/>
</dbReference>
<keyword evidence="2" id="KW-0285">Flavoprotein</keyword>
<dbReference type="GO" id="GO:0010181">
    <property type="term" value="F:FMN binding"/>
    <property type="evidence" value="ECO:0007669"/>
    <property type="project" value="InterPro"/>
</dbReference>
<dbReference type="InterPro" id="IPR024624">
    <property type="entry name" value="Pyridox_Oxase_Alr4036_FMN-bd"/>
</dbReference>
<dbReference type="PANTHER" id="PTHR10851">
    <property type="entry name" value="PYRIDOXINE-5-PHOSPHATE OXIDASE"/>
    <property type="match status" value="1"/>
</dbReference>
<comment type="cofactor">
    <cofactor evidence="1">
        <name>FMN</name>
        <dbReference type="ChEBI" id="CHEBI:58210"/>
    </cofactor>
</comment>
<dbReference type="RefSeq" id="WP_308347642.1">
    <property type="nucleotide sequence ID" value="NZ_CP129971.1"/>
</dbReference>
<evidence type="ECO:0000256" key="3">
    <source>
        <dbReference type="ARBA" id="ARBA00022643"/>
    </source>
</evidence>
<dbReference type="SUPFAM" id="SSF50475">
    <property type="entry name" value="FMN-binding split barrel"/>
    <property type="match status" value="1"/>
</dbReference>
<evidence type="ECO:0000259" key="6">
    <source>
        <dbReference type="Pfam" id="PF12766"/>
    </source>
</evidence>
<evidence type="ECO:0000256" key="5">
    <source>
        <dbReference type="SAM" id="MobiDB-lite"/>
    </source>
</evidence>
<organism evidence="7 8">
    <name type="scientific">Marivirga salinarum</name>
    <dbReference type="NCBI Taxonomy" id="3059078"/>
    <lineage>
        <taxon>Bacteria</taxon>
        <taxon>Pseudomonadati</taxon>
        <taxon>Bacteroidota</taxon>
        <taxon>Cytophagia</taxon>
        <taxon>Cytophagales</taxon>
        <taxon>Marivirgaceae</taxon>
        <taxon>Marivirga</taxon>
    </lineage>
</organism>
<keyword evidence="3" id="KW-0288">FMN</keyword>
<evidence type="ECO:0000313" key="8">
    <source>
        <dbReference type="Proteomes" id="UP001230496"/>
    </source>
</evidence>
<dbReference type="InterPro" id="IPR000659">
    <property type="entry name" value="Pyridox_Oxase"/>
</dbReference>
<name>A0AA51N8W2_9BACT</name>
<keyword evidence="4" id="KW-0560">Oxidoreductase</keyword>
<proteinExistence type="predicted"/>
<feature type="domain" description="Pyridoxamine 5'-phosphate oxidase Alr4036 family FMN-binding" evidence="6">
    <location>
        <begin position="24"/>
        <end position="104"/>
    </location>
</feature>
<feature type="region of interest" description="Disordered" evidence="5">
    <location>
        <begin position="120"/>
        <end position="140"/>
    </location>
</feature>
<dbReference type="AlphaFoldDB" id="A0AA51N8W2"/>
<dbReference type="GO" id="GO:0008615">
    <property type="term" value="P:pyridoxine biosynthetic process"/>
    <property type="evidence" value="ECO:0007669"/>
    <property type="project" value="InterPro"/>
</dbReference>
<evidence type="ECO:0000256" key="1">
    <source>
        <dbReference type="ARBA" id="ARBA00001917"/>
    </source>
</evidence>
<gene>
    <name evidence="7" type="ORF">QYS49_36730</name>
</gene>